<name>A0A0K3CH67_RHOTO</name>
<dbReference type="EMBL" id="CWKI01000007">
    <property type="protein sequence ID" value="CTR08263.1"/>
    <property type="molecule type" value="Genomic_DNA"/>
</dbReference>
<evidence type="ECO:0000313" key="3">
    <source>
        <dbReference type="Proteomes" id="UP000199069"/>
    </source>
</evidence>
<dbReference type="EMBL" id="LCTV02000007">
    <property type="protein sequence ID" value="PRQ74097.1"/>
    <property type="molecule type" value="Genomic_DNA"/>
</dbReference>
<dbReference type="AlphaFoldDB" id="A0A0K3CH67"/>
<protein>
    <recommendedName>
        <fullName evidence="5">Proteophosphoglycan ppg4</fullName>
    </recommendedName>
</protein>
<sequence>MHRLFDPALAPRHERVLDFLTANFNHASLLVTLQLSGHFRRLSVDRIVRIFSQKPVESFPPSVSKPYTPAVGGGFIRIRQCDYPEPDFGPSLPINDPRELFRIKPRTEVSASLNLFMTSFDPDTHICTFEGALDYDCLEYELFVEPSTGREWGCPDGVPCVFQAASNYWFRPALDGKHSQAGLQVAASTDLYPARTPAIWPKAPQERGGKLEQPGFRCWNGWTADIIAHRLDEPGKVGPIERYSDWPKCLLVIDKLYVPLIDLLVPPRTAADDLPVDFGEELDQDELDAYIDEDYDNLSWIRPAEERRLAREFVAVGGIV</sequence>
<keyword evidence="3" id="KW-1185">Reference proteome</keyword>
<evidence type="ECO:0008006" key="5">
    <source>
        <dbReference type="Google" id="ProtNLM"/>
    </source>
</evidence>
<reference evidence="1 3" key="1">
    <citation type="submission" date="2015-07" db="EMBL/GenBank/DDBJ databases">
        <authorList>
            <person name="Cajimat M.N.B."/>
            <person name="Milazzo M.L."/>
            <person name="Fulhorst C.F."/>
        </authorList>
    </citation>
    <scope>NUCLEOTIDE SEQUENCE [LARGE SCALE GENOMIC DNA]</scope>
    <source>
        <strain evidence="1">Single colony</strain>
    </source>
</reference>
<evidence type="ECO:0000313" key="2">
    <source>
        <dbReference type="EMBL" id="PRQ74097.1"/>
    </source>
</evidence>
<accession>A0A0K3CH67</accession>
<dbReference type="OrthoDB" id="2520859at2759"/>
<evidence type="ECO:0000313" key="4">
    <source>
        <dbReference type="Proteomes" id="UP000239560"/>
    </source>
</evidence>
<evidence type="ECO:0000313" key="1">
    <source>
        <dbReference type="EMBL" id="CTR08263.1"/>
    </source>
</evidence>
<dbReference type="Proteomes" id="UP000239560">
    <property type="component" value="Unassembled WGS sequence"/>
</dbReference>
<reference evidence="2 4" key="2">
    <citation type="journal article" date="2018" name="Elife">
        <title>Functional genomics of lipid metabolism in the oleaginous yeast Rhodosporidium toruloides.</title>
        <authorList>
            <person name="Coradetti S.T."/>
            <person name="Pinel D."/>
            <person name="Geiselman G."/>
            <person name="Ito M."/>
            <person name="Mondo S."/>
            <person name="Reilly M.C."/>
            <person name="Cheng Y.F."/>
            <person name="Bauer S."/>
            <person name="Grigoriev I."/>
            <person name="Gladden J.M."/>
            <person name="Simmons B.A."/>
            <person name="Brem R."/>
            <person name="Arkin A.P."/>
            <person name="Skerker J.M."/>
        </authorList>
    </citation>
    <scope>NUCLEOTIDE SEQUENCE [LARGE SCALE GENOMIC DNA]</scope>
    <source>
        <strain evidence="2 4">NBRC 0880</strain>
    </source>
</reference>
<proteinExistence type="predicted"/>
<dbReference type="Proteomes" id="UP000199069">
    <property type="component" value="Unassembled WGS sequence"/>
</dbReference>
<gene>
    <name evidence="1" type="primary">FGENESH: predicted gene_7.509</name>
    <name evidence="2" type="ORF">AAT19DRAFT_15664</name>
    <name evidence="1" type="ORF">BN2166_0041240</name>
</gene>
<organism evidence="1 3">
    <name type="scientific">Rhodotorula toruloides</name>
    <name type="common">Yeast</name>
    <name type="synonym">Rhodosporidium toruloides</name>
    <dbReference type="NCBI Taxonomy" id="5286"/>
    <lineage>
        <taxon>Eukaryota</taxon>
        <taxon>Fungi</taxon>
        <taxon>Dikarya</taxon>
        <taxon>Basidiomycota</taxon>
        <taxon>Pucciniomycotina</taxon>
        <taxon>Microbotryomycetes</taxon>
        <taxon>Sporidiobolales</taxon>
        <taxon>Sporidiobolaceae</taxon>
        <taxon>Rhodotorula</taxon>
    </lineage>
</organism>